<dbReference type="CDD" id="cd12952">
    <property type="entry name" value="MMP_ACEL2062"/>
    <property type="match status" value="1"/>
</dbReference>
<organism evidence="1">
    <name type="scientific">freshwater metagenome</name>
    <dbReference type="NCBI Taxonomy" id="449393"/>
    <lineage>
        <taxon>unclassified sequences</taxon>
        <taxon>metagenomes</taxon>
        <taxon>ecological metagenomes</taxon>
    </lineage>
</organism>
<dbReference type="Pfam" id="PF06262">
    <property type="entry name" value="Zincin_1"/>
    <property type="match status" value="1"/>
</dbReference>
<sequence length="113" mass="12576">MDLTVEQFEGLVAEALDEIPPQLTALMDNVVIVVEDESDDPDLLGVYEGIALTERGASYSGALPDRIVIYRLPTLRMCRSLADVVDEVNITVVHEIAHHFGIDDKRLHELGYE</sequence>
<dbReference type="InterPro" id="IPR038555">
    <property type="entry name" value="Zincin_1_sf"/>
</dbReference>
<dbReference type="SUPFAM" id="SSF55486">
    <property type="entry name" value="Metalloproteases ('zincins'), catalytic domain"/>
    <property type="match status" value="1"/>
</dbReference>
<accession>A0A6J7HBG1</accession>
<protein>
    <submittedName>
        <fullName evidence="1">Unannotated protein</fullName>
    </submittedName>
</protein>
<dbReference type="AlphaFoldDB" id="A0A6J7HBG1"/>
<reference evidence="1" key="1">
    <citation type="submission" date="2020-05" db="EMBL/GenBank/DDBJ databases">
        <authorList>
            <person name="Chiriac C."/>
            <person name="Salcher M."/>
            <person name="Ghai R."/>
            <person name="Kavagutti S V."/>
        </authorList>
    </citation>
    <scope>NUCLEOTIDE SEQUENCE</scope>
</reference>
<dbReference type="Gene3D" id="3.30.2010.20">
    <property type="match status" value="1"/>
</dbReference>
<evidence type="ECO:0000313" key="1">
    <source>
        <dbReference type="EMBL" id="CAB4917012.1"/>
    </source>
</evidence>
<gene>
    <name evidence="1" type="ORF">UFOPK3610_01183</name>
</gene>
<dbReference type="InterPro" id="IPR010428">
    <property type="entry name" value="Zincin_1"/>
</dbReference>
<dbReference type="EMBL" id="CAFBMR010000046">
    <property type="protein sequence ID" value="CAB4917012.1"/>
    <property type="molecule type" value="Genomic_DNA"/>
</dbReference>
<name>A0A6J7HBG1_9ZZZZ</name>
<proteinExistence type="predicted"/>